<keyword evidence="1" id="KW-1133">Transmembrane helix</keyword>
<name>A0ABN1VEU7_9MICO</name>
<proteinExistence type="predicted"/>
<dbReference type="InterPro" id="IPR059026">
    <property type="entry name" value="LpqB_N"/>
</dbReference>
<feature type="transmembrane region" description="Helical" evidence="1">
    <location>
        <begin position="12"/>
        <end position="31"/>
    </location>
</feature>
<evidence type="ECO:0000313" key="4">
    <source>
        <dbReference type="Proteomes" id="UP001500943"/>
    </source>
</evidence>
<evidence type="ECO:0000256" key="1">
    <source>
        <dbReference type="SAM" id="Phobius"/>
    </source>
</evidence>
<sequence length="152" mass="16641">MKQESARPDRTLIAILSIIAAIVVIALVVVFTRGGPADVDPSTPEGVVQSYSRAMVDSDYTTARDFLASEIRDNCDRAEPNTVQGLRMTVISSTVSDDTAVVRVSMERGSGEFGSSGYTSEEAFTMVREDRLWKIETAPWELTLCCNRGINE</sequence>
<feature type="domain" description="Lipoprotein LpqB N-terminal" evidence="2">
    <location>
        <begin position="42"/>
        <end position="144"/>
    </location>
</feature>
<organism evidence="3 4">
    <name type="scientific">Rhodoglobus aureus</name>
    <dbReference type="NCBI Taxonomy" id="191497"/>
    <lineage>
        <taxon>Bacteria</taxon>
        <taxon>Bacillati</taxon>
        <taxon>Actinomycetota</taxon>
        <taxon>Actinomycetes</taxon>
        <taxon>Micrococcales</taxon>
        <taxon>Microbacteriaceae</taxon>
        <taxon>Rhodoglobus</taxon>
    </lineage>
</organism>
<reference evidence="3 4" key="1">
    <citation type="journal article" date="2019" name="Int. J. Syst. Evol. Microbiol.">
        <title>The Global Catalogue of Microorganisms (GCM) 10K type strain sequencing project: providing services to taxonomists for standard genome sequencing and annotation.</title>
        <authorList>
            <consortium name="The Broad Institute Genomics Platform"/>
            <consortium name="The Broad Institute Genome Sequencing Center for Infectious Disease"/>
            <person name="Wu L."/>
            <person name="Ma J."/>
        </authorList>
    </citation>
    <scope>NUCLEOTIDE SEQUENCE [LARGE SCALE GENOMIC DNA]</scope>
    <source>
        <strain evidence="3 4">JCM 12762</strain>
    </source>
</reference>
<gene>
    <name evidence="3" type="ORF">GCM10009655_04410</name>
</gene>
<keyword evidence="1" id="KW-0812">Transmembrane</keyword>
<evidence type="ECO:0000259" key="2">
    <source>
        <dbReference type="Pfam" id="PF25976"/>
    </source>
</evidence>
<evidence type="ECO:0000313" key="3">
    <source>
        <dbReference type="EMBL" id="GAA1208293.1"/>
    </source>
</evidence>
<dbReference type="EMBL" id="BAAAKW010000009">
    <property type="protein sequence ID" value="GAA1208293.1"/>
    <property type="molecule type" value="Genomic_DNA"/>
</dbReference>
<keyword evidence="1" id="KW-0472">Membrane</keyword>
<dbReference type="RefSeq" id="WP_343922783.1">
    <property type="nucleotide sequence ID" value="NZ_BAAAKW010000009.1"/>
</dbReference>
<dbReference type="Pfam" id="PF25976">
    <property type="entry name" value="LpqB_N"/>
    <property type="match status" value="1"/>
</dbReference>
<comment type="caution">
    <text evidence="3">The sequence shown here is derived from an EMBL/GenBank/DDBJ whole genome shotgun (WGS) entry which is preliminary data.</text>
</comment>
<accession>A0ABN1VEU7</accession>
<dbReference type="Proteomes" id="UP001500943">
    <property type="component" value="Unassembled WGS sequence"/>
</dbReference>
<keyword evidence="4" id="KW-1185">Reference proteome</keyword>
<protein>
    <recommendedName>
        <fullName evidence="2">Lipoprotein LpqB N-terminal domain-containing protein</fullName>
    </recommendedName>
</protein>